<keyword evidence="5" id="KW-1185">Reference proteome</keyword>
<accession>A0A4S1CGM8</accession>
<feature type="signal peptide" evidence="2">
    <location>
        <begin position="1"/>
        <end position="18"/>
    </location>
</feature>
<feature type="coiled-coil region" evidence="1">
    <location>
        <begin position="101"/>
        <end position="153"/>
    </location>
</feature>
<keyword evidence="1" id="KW-0175">Coiled coil</keyword>
<dbReference type="InterPro" id="IPR025392">
    <property type="entry name" value="DUF4124"/>
</dbReference>
<reference evidence="4 5" key="1">
    <citation type="submission" date="2019-04" db="EMBL/GenBank/DDBJ databases">
        <title>Geobacter oryzae sp. nov., ferric-reducing bacteria isolated from paddy soil.</title>
        <authorList>
            <person name="Xu Z."/>
            <person name="Masuda Y."/>
            <person name="Itoh H."/>
            <person name="Senoo K."/>
        </authorList>
    </citation>
    <scope>NUCLEOTIDE SEQUENCE [LARGE SCALE GENOMIC DNA]</scope>
    <source>
        <strain evidence="4 5">Red111</strain>
    </source>
</reference>
<comment type="caution">
    <text evidence="4">The sequence shown here is derived from an EMBL/GenBank/DDBJ whole genome shotgun (WGS) entry which is preliminary data.</text>
</comment>
<dbReference type="Proteomes" id="UP000306416">
    <property type="component" value="Unassembled WGS sequence"/>
</dbReference>
<feature type="chain" id="PRO_5020505676" evidence="2">
    <location>
        <begin position="19"/>
        <end position="165"/>
    </location>
</feature>
<evidence type="ECO:0000313" key="4">
    <source>
        <dbReference type="EMBL" id="TGU72721.1"/>
    </source>
</evidence>
<proteinExistence type="predicted"/>
<evidence type="ECO:0000256" key="2">
    <source>
        <dbReference type="SAM" id="SignalP"/>
    </source>
</evidence>
<feature type="domain" description="DUF4124" evidence="3">
    <location>
        <begin position="7"/>
        <end position="59"/>
    </location>
</feature>
<dbReference type="AlphaFoldDB" id="A0A4S1CGM8"/>
<evidence type="ECO:0000313" key="5">
    <source>
        <dbReference type="Proteomes" id="UP000306416"/>
    </source>
</evidence>
<protein>
    <submittedName>
        <fullName evidence="4">DUF4124 domain-containing protein</fullName>
    </submittedName>
</protein>
<evidence type="ECO:0000256" key="1">
    <source>
        <dbReference type="SAM" id="Coils"/>
    </source>
</evidence>
<gene>
    <name evidence="4" type="ORF">E4633_10525</name>
</gene>
<name>A0A4S1CGM8_9BACT</name>
<evidence type="ECO:0000259" key="3">
    <source>
        <dbReference type="Pfam" id="PF13511"/>
    </source>
</evidence>
<dbReference type="EMBL" id="SRSC01000002">
    <property type="protein sequence ID" value="TGU72721.1"/>
    <property type="molecule type" value="Genomic_DNA"/>
</dbReference>
<organism evidence="4 5">
    <name type="scientific">Geomonas terrae</name>
    <dbReference type="NCBI Taxonomy" id="2562681"/>
    <lineage>
        <taxon>Bacteria</taxon>
        <taxon>Pseudomonadati</taxon>
        <taxon>Thermodesulfobacteriota</taxon>
        <taxon>Desulfuromonadia</taxon>
        <taxon>Geobacterales</taxon>
        <taxon>Geobacteraceae</taxon>
        <taxon>Geomonas</taxon>
    </lineage>
</organism>
<keyword evidence="2" id="KW-0732">Signal</keyword>
<sequence length="165" mass="18860">MKKLLVLLLLLYPITAIAETYQWTDERGTVNFAEDLGKVPKKYRKKAKRLGGDEEPVKIINEAPAEPAKAKKDELEAGKKLYGGKDEAAWRREFGQAEFNLKNAESDLATLKGRLRDTSTMSRSEYLSIQNSIRYAEDRVQAQRKRLEQLQESADRLGVPAEYRK</sequence>
<dbReference type="Pfam" id="PF13511">
    <property type="entry name" value="DUF4124"/>
    <property type="match status" value="1"/>
</dbReference>
<dbReference type="RefSeq" id="WP_135870194.1">
    <property type="nucleotide sequence ID" value="NZ_SRSC01000002.1"/>
</dbReference>